<evidence type="ECO:0000313" key="2">
    <source>
        <dbReference type="EMBL" id="VUD74815.1"/>
    </source>
</evidence>
<keyword evidence="3" id="KW-1185">Reference proteome</keyword>
<protein>
    <submittedName>
        <fullName evidence="2">Uncharacterized protein</fullName>
    </submittedName>
</protein>
<feature type="region of interest" description="Disordered" evidence="1">
    <location>
        <begin position="1"/>
        <end position="26"/>
    </location>
</feature>
<proteinExistence type="predicted"/>
<dbReference type="EMBL" id="CABFPH010000160">
    <property type="protein sequence ID" value="VUD74815.1"/>
    <property type="molecule type" value="Genomic_DNA"/>
</dbReference>
<evidence type="ECO:0000313" key="3">
    <source>
        <dbReference type="Proteomes" id="UP000410984"/>
    </source>
</evidence>
<dbReference type="AlphaFoldDB" id="A0A509EN22"/>
<organism evidence="2 3">
    <name type="scientific">Methylobacterium symbioticum</name>
    <dbReference type="NCBI Taxonomy" id="2584084"/>
    <lineage>
        <taxon>Bacteria</taxon>
        <taxon>Pseudomonadati</taxon>
        <taxon>Pseudomonadota</taxon>
        <taxon>Alphaproteobacteria</taxon>
        <taxon>Hyphomicrobiales</taxon>
        <taxon>Methylobacteriaceae</taxon>
        <taxon>Methylobacterium</taxon>
    </lineage>
</organism>
<gene>
    <name evidence="2" type="ORF">MET9862_05448</name>
</gene>
<feature type="compositionally biased region" description="Basic and acidic residues" evidence="1">
    <location>
        <begin position="14"/>
        <end position="26"/>
    </location>
</feature>
<name>A0A509EN22_9HYPH</name>
<dbReference type="Proteomes" id="UP000410984">
    <property type="component" value="Unassembled WGS sequence"/>
</dbReference>
<accession>A0A509EN22</accession>
<feature type="region of interest" description="Disordered" evidence="1">
    <location>
        <begin position="38"/>
        <end position="71"/>
    </location>
</feature>
<reference evidence="2 3" key="1">
    <citation type="submission" date="2019-06" db="EMBL/GenBank/DDBJ databases">
        <authorList>
            <person name="Rodrigo-Torres L."/>
            <person name="Arahal R. D."/>
            <person name="Lucena T."/>
        </authorList>
    </citation>
    <scope>NUCLEOTIDE SEQUENCE [LARGE SCALE GENOMIC DNA]</scope>
    <source>
        <strain evidence="2 3">SB0023/3</strain>
    </source>
</reference>
<evidence type="ECO:0000256" key="1">
    <source>
        <dbReference type="SAM" id="MobiDB-lite"/>
    </source>
</evidence>
<sequence length="71" mass="7552">MPKRRISKSPKPAMPRDPDHRPDQDDVERAIASALAHLKPKARDGQGAKASVPPSPGTAKAVRKPPTGPGR</sequence>